<name>A0A5Q5CAS4_MYCSJ</name>
<organism evidence="7">
    <name type="scientific">Mycobacterium sp. (strain JLS)</name>
    <dbReference type="NCBI Taxonomy" id="164757"/>
    <lineage>
        <taxon>Bacteria</taxon>
        <taxon>Bacillati</taxon>
        <taxon>Actinomycetota</taxon>
        <taxon>Actinomycetes</taxon>
        <taxon>Mycobacteriales</taxon>
        <taxon>Mycobacteriaceae</taxon>
        <taxon>Mycobacterium</taxon>
    </lineage>
</organism>
<evidence type="ECO:0000259" key="6">
    <source>
        <dbReference type="Pfam" id="PF14759"/>
    </source>
</evidence>
<dbReference type="Pfam" id="PF07992">
    <property type="entry name" value="Pyr_redox_2"/>
    <property type="match status" value="1"/>
</dbReference>
<dbReference type="Gene3D" id="3.50.50.60">
    <property type="entry name" value="FAD/NAD(P)-binding domain"/>
    <property type="match status" value="2"/>
</dbReference>
<dbReference type="PANTHER" id="PTHR43557">
    <property type="entry name" value="APOPTOSIS-INDUCING FACTOR 1"/>
    <property type="match status" value="1"/>
</dbReference>
<evidence type="ECO:0000259" key="5">
    <source>
        <dbReference type="Pfam" id="PF07992"/>
    </source>
</evidence>
<evidence type="ECO:0000256" key="1">
    <source>
        <dbReference type="ARBA" id="ARBA00001974"/>
    </source>
</evidence>
<dbReference type="GO" id="GO:0005737">
    <property type="term" value="C:cytoplasm"/>
    <property type="evidence" value="ECO:0007669"/>
    <property type="project" value="TreeGrafter"/>
</dbReference>
<dbReference type="InterPro" id="IPR023753">
    <property type="entry name" value="FAD/NAD-binding_dom"/>
</dbReference>
<dbReference type="PANTHER" id="PTHR43557:SF2">
    <property type="entry name" value="RIESKE DOMAIN-CONTAINING PROTEIN-RELATED"/>
    <property type="match status" value="1"/>
</dbReference>
<accession>A0A5Q5CAS4</accession>
<gene>
    <name evidence="7" type="ordered locus">Mjls_0442</name>
</gene>
<dbReference type="AlphaFoldDB" id="A0A5Q5CAS4"/>
<dbReference type="Gene3D" id="3.30.390.30">
    <property type="match status" value="1"/>
</dbReference>
<dbReference type="InterPro" id="IPR050446">
    <property type="entry name" value="FAD-oxidoreductase/Apoptosis"/>
</dbReference>
<dbReference type="PRINTS" id="PR00411">
    <property type="entry name" value="PNDRDTASEI"/>
</dbReference>
<keyword evidence="3" id="KW-0274">FAD</keyword>
<evidence type="ECO:0000256" key="4">
    <source>
        <dbReference type="ARBA" id="ARBA00023002"/>
    </source>
</evidence>
<comment type="cofactor">
    <cofactor evidence="1">
        <name>FAD</name>
        <dbReference type="ChEBI" id="CHEBI:57692"/>
    </cofactor>
</comment>
<evidence type="ECO:0000256" key="3">
    <source>
        <dbReference type="ARBA" id="ARBA00022827"/>
    </source>
</evidence>
<dbReference type="EMBL" id="CP000580">
    <property type="protein sequence ID" value="ABN96254.1"/>
    <property type="molecule type" value="Genomic_DNA"/>
</dbReference>
<dbReference type="InterPro" id="IPR016156">
    <property type="entry name" value="FAD/NAD-linked_Rdtase_dimer_sf"/>
</dbReference>
<dbReference type="InterPro" id="IPR036188">
    <property type="entry name" value="FAD/NAD-bd_sf"/>
</dbReference>
<dbReference type="SUPFAM" id="SSF51905">
    <property type="entry name" value="FAD/NAD(P)-binding domain"/>
    <property type="match status" value="2"/>
</dbReference>
<evidence type="ECO:0000256" key="2">
    <source>
        <dbReference type="ARBA" id="ARBA00022630"/>
    </source>
</evidence>
<feature type="domain" description="FAD/NAD(P)-binding" evidence="5">
    <location>
        <begin position="9"/>
        <end position="307"/>
    </location>
</feature>
<evidence type="ECO:0000313" key="7">
    <source>
        <dbReference type="EMBL" id="ABN96254.1"/>
    </source>
</evidence>
<dbReference type="SUPFAM" id="SSF55424">
    <property type="entry name" value="FAD/NAD-linked reductases, dimerisation (C-terminal) domain"/>
    <property type="match status" value="1"/>
</dbReference>
<dbReference type="InterPro" id="IPR028202">
    <property type="entry name" value="Reductase_C"/>
</dbReference>
<dbReference type="KEGG" id="mjl:Mjls_0442"/>
<protein>
    <submittedName>
        <fullName evidence="7">FAD-dependent pyridine nucleotide-disulfide oxidoreductase</fullName>
    </submittedName>
</protein>
<dbReference type="Pfam" id="PF14759">
    <property type="entry name" value="Reductase_C"/>
    <property type="match status" value="1"/>
</dbReference>
<feature type="domain" description="Reductase C-terminal" evidence="6">
    <location>
        <begin position="329"/>
        <end position="378"/>
    </location>
</feature>
<dbReference type="GO" id="GO:0016651">
    <property type="term" value="F:oxidoreductase activity, acting on NAD(P)H"/>
    <property type="evidence" value="ECO:0007669"/>
    <property type="project" value="TreeGrafter"/>
</dbReference>
<dbReference type="PRINTS" id="PR00368">
    <property type="entry name" value="FADPNR"/>
</dbReference>
<reference evidence="7" key="1">
    <citation type="submission" date="2007-02" db="EMBL/GenBank/DDBJ databases">
        <title>Complete sequence of Mycobacterium sp. JLS.</title>
        <authorList>
            <consortium name="US DOE Joint Genome Institute"/>
            <person name="Copeland A."/>
            <person name="Lucas S."/>
            <person name="Lapidus A."/>
            <person name="Barry K."/>
            <person name="Detter J.C."/>
            <person name="Glavina del Rio T."/>
            <person name="Hammon N."/>
            <person name="Israni S."/>
            <person name="Dalin E."/>
            <person name="Tice H."/>
            <person name="Pitluck S."/>
            <person name="Chain P."/>
            <person name="Malfatti S."/>
            <person name="Shin M."/>
            <person name="Vergez L."/>
            <person name="Schmutz J."/>
            <person name="Larimer F."/>
            <person name="Land M."/>
            <person name="Hauser L."/>
            <person name="Kyrpides N."/>
            <person name="Mikhailova N."/>
            <person name="Miller C.D."/>
            <person name="Anderson A.J."/>
            <person name="Sims R.C."/>
            <person name="Richardson P."/>
        </authorList>
    </citation>
    <scope>NUCLEOTIDE SEQUENCE [LARGE SCALE GENOMIC DNA]</scope>
    <source>
        <strain evidence="7">JLS</strain>
    </source>
</reference>
<sequence>MPVDRQLANILVVGTGVAGMRAAETLRLDGYRGELTVVGAERHAPYQRPPLSKKLLSGAVHRAGADLAPRMDLEARVLRGASVRELDMSTRTAHLRDGSDDVSVPFDGLVVATGAAARQWPDGPVPDGVMALRTVDDCLAIRERLESRPRVVVVGGGFIGAEVAATCRSMGLSVTLIEKSSAPMASALGEEMAACWERLHRGNGVELRSGVGVESFAGDDRVEAVHLTDGTRLPADLVVIGLGVTPSVDWLSGSDLRIDNGGVVCDATGAVEGVTDVVAAGDVASWWHPRYERYLRIEHWEHAERQGVAAAHTLLAGPERAQEFDALPYFWTDQYDVKMQMLGVPDGYDSVAVVEGSPDRWDFVAAYGRDGRVIAVLSTIPGRVHAYRDAVFGAFPPAPPG</sequence>
<proteinExistence type="predicted"/>
<keyword evidence="2" id="KW-0285">Flavoprotein</keyword>
<keyword evidence="4" id="KW-0560">Oxidoreductase</keyword>